<evidence type="ECO:0000256" key="3">
    <source>
        <dbReference type="ARBA" id="ARBA00023163"/>
    </source>
</evidence>
<dbReference type="Proteomes" id="UP001500689">
    <property type="component" value="Unassembled WGS sequence"/>
</dbReference>
<dbReference type="InterPro" id="IPR001647">
    <property type="entry name" value="HTH_TetR"/>
</dbReference>
<dbReference type="InterPro" id="IPR009057">
    <property type="entry name" value="Homeodomain-like_sf"/>
</dbReference>
<gene>
    <name evidence="5" type="ORF">GCM10022222_05330</name>
</gene>
<name>A0ABP6V148_9PSEU</name>
<dbReference type="SUPFAM" id="SSF48498">
    <property type="entry name" value="Tetracyclin repressor-like, C-terminal domain"/>
    <property type="match status" value="1"/>
</dbReference>
<dbReference type="InterPro" id="IPR050109">
    <property type="entry name" value="HTH-type_TetR-like_transc_reg"/>
</dbReference>
<dbReference type="PANTHER" id="PTHR30055:SF234">
    <property type="entry name" value="HTH-TYPE TRANSCRIPTIONAL REGULATOR BETI"/>
    <property type="match status" value="1"/>
</dbReference>
<evidence type="ECO:0000259" key="4">
    <source>
        <dbReference type="Pfam" id="PF00440"/>
    </source>
</evidence>
<dbReference type="Pfam" id="PF00440">
    <property type="entry name" value="TetR_N"/>
    <property type="match status" value="1"/>
</dbReference>
<organism evidence="5 6">
    <name type="scientific">Amycolatopsis ultiminotia</name>
    <dbReference type="NCBI Taxonomy" id="543629"/>
    <lineage>
        <taxon>Bacteria</taxon>
        <taxon>Bacillati</taxon>
        <taxon>Actinomycetota</taxon>
        <taxon>Actinomycetes</taxon>
        <taxon>Pseudonocardiales</taxon>
        <taxon>Pseudonocardiaceae</taxon>
        <taxon>Amycolatopsis</taxon>
    </lineage>
</organism>
<dbReference type="InterPro" id="IPR036271">
    <property type="entry name" value="Tet_transcr_reg_TetR-rel_C_sf"/>
</dbReference>
<proteinExistence type="predicted"/>
<comment type="caution">
    <text evidence="5">The sequence shown here is derived from an EMBL/GenBank/DDBJ whole genome shotgun (WGS) entry which is preliminary data.</text>
</comment>
<keyword evidence="1" id="KW-0805">Transcription regulation</keyword>
<reference evidence="6" key="1">
    <citation type="journal article" date="2019" name="Int. J. Syst. Evol. Microbiol.">
        <title>The Global Catalogue of Microorganisms (GCM) 10K type strain sequencing project: providing services to taxonomists for standard genome sequencing and annotation.</title>
        <authorList>
            <consortium name="The Broad Institute Genomics Platform"/>
            <consortium name="The Broad Institute Genome Sequencing Center for Infectious Disease"/>
            <person name="Wu L."/>
            <person name="Ma J."/>
        </authorList>
    </citation>
    <scope>NUCLEOTIDE SEQUENCE [LARGE SCALE GENOMIC DNA]</scope>
    <source>
        <strain evidence="6">JCM 16898</strain>
    </source>
</reference>
<dbReference type="PANTHER" id="PTHR30055">
    <property type="entry name" value="HTH-TYPE TRANSCRIPTIONAL REGULATOR RUTR"/>
    <property type="match status" value="1"/>
</dbReference>
<dbReference type="Gene3D" id="1.10.357.10">
    <property type="entry name" value="Tetracycline Repressor, domain 2"/>
    <property type="match status" value="1"/>
</dbReference>
<accession>A0ABP6V148</accession>
<keyword evidence="3" id="KW-0804">Transcription</keyword>
<evidence type="ECO:0000313" key="5">
    <source>
        <dbReference type="EMBL" id="GAA3525414.1"/>
    </source>
</evidence>
<keyword evidence="2" id="KW-0238">DNA-binding</keyword>
<evidence type="ECO:0000256" key="2">
    <source>
        <dbReference type="ARBA" id="ARBA00023125"/>
    </source>
</evidence>
<evidence type="ECO:0000313" key="6">
    <source>
        <dbReference type="Proteomes" id="UP001500689"/>
    </source>
</evidence>
<dbReference type="SUPFAM" id="SSF46689">
    <property type="entry name" value="Homeodomain-like"/>
    <property type="match status" value="1"/>
</dbReference>
<sequence length="200" mass="22134">MGMERTYTNEARRAQIVRAAIETIAEIGYPKASFARITRHAGLRSPRMISYHFADKDDLIHQILVDVLAEAARFIGERTAAAGTATERLRAYLEANLHFLRDHPAEIAALTEIGPHLRNTDGEPYTSSSAQEVSVQDLATLLRGGQASGEFRDFDVRSMAVLLRGAVEAAAVRLRDDESFDFETYVREVVTTSALAVRRG</sequence>
<feature type="domain" description="HTH tetR-type" evidence="4">
    <location>
        <begin position="16"/>
        <end position="62"/>
    </location>
</feature>
<keyword evidence="6" id="KW-1185">Reference proteome</keyword>
<dbReference type="Gene3D" id="1.10.10.60">
    <property type="entry name" value="Homeodomain-like"/>
    <property type="match status" value="1"/>
</dbReference>
<evidence type="ECO:0000256" key="1">
    <source>
        <dbReference type="ARBA" id="ARBA00023015"/>
    </source>
</evidence>
<dbReference type="EMBL" id="BAAAZN010000001">
    <property type="protein sequence ID" value="GAA3525414.1"/>
    <property type="molecule type" value="Genomic_DNA"/>
</dbReference>
<protein>
    <submittedName>
        <fullName evidence="5">TetR family transcriptional regulator</fullName>
    </submittedName>
</protein>